<dbReference type="AlphaFoldDB" id="A0A4E0RW81"/>
<feature type="transmembrane region" description="Helical" evidence="1">
    <location>
        <begin position="7"/>
        <end position="24"/>
    </location>
</feature>
<evidence type="ECO:0000256" key="1">
    <source>
        <dbReference type="SAM" id="Phobius"/>
    </source>
</evidence>
<keyword evidence="3" id="KW-1185">Reference proteome</keyword>
<dbReference type="InterPro" id="IPR052613">
    <property type="entry name" value="LicD_transferase"/>
</dbReference>
<accession>A0A4E0RW81</accession>
<sequence length="620" mass="70968">MRRHLHLPLACGSGFLVIVILWLYPGQYNLPQYQNELEQSRIVHEIERTLYKAYRQARSGNAKLLIAKSLRLVSQLQSDASTINLTGEKLSSQIYAINTTEVCPDYWKSPIPDKLWFQNAYQTKPCNRIPLKELVQIVLYTETCAEAHHLVQRIHAVYSNIQVYLAIKQASNSNVTCDKIRSNVIEFEAVENAMLWNRLVERVRSKYVLIGRNMVDFTPYTDLDRLLRVMHQLRVDIVGGSVRLEPDGRWYDGCYQTNVKNFTIRIQPGHDLSAISCAYCDYLASPFLIRRDFFLEKMKQSKLDGFLMPFVDLFLRLSHPLSVDGPRSGVAVACVDVLFHVVGHNSVRGLGVSEIGRDQWTKLARQWTVNRLVLPSRIDHRWTCDEVQINCRQFKRGGLMMPGCCLEELSRCSKAFLNLSAEHEVWTCIFSGNVMGSIKLLGAFLPWERDSDFGWDARKHAVIQGPIKAQLEQQYGCKMGPTEYYTSFKDDVDKCSKVTNFSCMYHPLKSANWRIQLYGEPNTVHRDFLHGLSNPTLINVDGMWTATYPNPGYVMRGLYGDNILGHIQHWLDYGLKDGWSRYSNVESAAPLPCPSDAPHHACYLGNYLPLGNLQFQDIIV</sequence>
<dbReference type="PANTHER" id="PTHR13627">
    <property type="entry name" value="FUKUTIN RELATED PROTEIN"/>
    <property type="match status" value="1"/>
</dbReference>
<name>A0A4E0RW81_FASHE</name>
<gene>
    <name evidence="2" type="ORF">D915_010099</name>
</gene>
<keyword evidence="1" id="KW-0472">Membrane</keyword>
<evidence type="ECO:0000313" key="3">
    <source>
        <dbReference type="Proteomes" id="UP000230066"/>
    </source>
</evidence>
<reference evidence="2" key="1">
    <citation type="submission" date="2019-03" db="EMBL/GenBank/DDBJ databases">
        <title>Improved annotation for the trematode Fasciola hepatica.</title>
        <authorList>
            <person name="Choi Y.-J."/>
            <person name="Martin J."/>
            <person name="Mitreva M."/>
        </authorList>
    </citation>
    <scope>NUCLEOTIDE SEQUENCE [LARGE SCALE GENOMIC DNA]</scope>
</reference>
<proteinExistence type="predicted"/>
<organism evidence="2 3">
    <name type="scientific">Fasciola hepatica</name>
    <name type="common">Liver fluke</name>
    <dbReference type="NCBI Taxonomy" id="6192"/>
    <lineage>
        <taxon>Eukaryota</taxon>
        <taxon>Metazoa</taxon>
        <taxon>Spiralia</taxon>
        <taxon>Lophotrochozoa</taxon>
        <taxon>Platyhelminthes</taxon>
        <taxon>Trematoda</taxon>
        <taxon>Digenea</taxon>
        <taxon>Plagiorchiida</taxon>
        <taxon>Echinostomata</taxon>
        <taxon>Echinostomatoidea</taxon>
        <taxon>Fasciolidae</taxon>
        <taxon>Fasciola</taxon>
    </lineage>
</organism>
<evidence type="ECO:0000313" key="2">
    <source>
        <dbReference type="EMBL" id="THD19250.1"/>
    </source>
</evidence>
<keyword evidence="1" id="KW-1133">Transmembrane helix</keyword>
<keyword evidence="1" id="KW-0812">Transmembrane</keyword>
<dbReference type="PANTHER" id="PTHR13627:SF34">
    <property type="entry name" value="RIBITOL-5-PHOSPHATE TRANSFERASE"/>
    <property type="match status" value="1"/>
</dbReference>
<dbReference type="Proteomes" id="UP000230066">
    <property type="component" value="Unassembled WGS sequence"/>
</dbReference>
<dbReference type="EMBL" id="JXXN02006893">
    <property type="protein sequence ID" value="THD19250.1"/>
    <property type="molecule type" value="Genomic_DNA"/>
</dbReference>
<comment type="caution">
    <text evidence="2">The sequence shown here is derived from an EMBL/GenBank/DDBJ whole genome shotgun (WGS) entry which is preliminary data.</text>
</comment>
<protein>
    <submittedName>
        <fullName evidence="2">Uncharacterized protein</fullName>
    </submittedName>
</protein>